<dbReference type="PANTHER" id="PTHR30349">
    <property type="entry name" value="PHAGE INTEGRASE-RELATED"/>
    <property type="match status" value="1"/>
</dbReference>
<comment type="similarity">
    <text evidence="1">Belongs to the 'phage' integrase family.</text>
</comment>
<dbReference type="InterPro" id="IPR050090">
    <property type="entry name" value="Tyrosine_recombinase_XerCD"/>
</dbReference>
<evidence type="ECO:0000256" key="3">
    <source>
        <dbReference type="ARBA" id="ARBA00023172"/>
    </source>
</evidence>
<dbReference type="PANTHER" id="PTHR30349:SF41">
    <property type="entry name" value="INTEGRASE_RECOMBINASE PROTEIN MJ0367-RELATED"/>
    <property type="match status" value="1"/>
</dbReference>
<dbReference type="Proteomes" id="UP000264541">
    <property type="component" value="Unassembled WGS sequence"/>
</dbReference>
<accession>A0A372LL41</accession>
<dbReference type="EMBL" id="QVTE01000043">
    <property type="protein sequence ID" value="RFU67472.1"/>
    <property type="molecule type" value="Genomic_DNA"/>
</dbReference>
<dbReference type="GO" id="GO:0015074">
    <property type="term" value="P:DNA integration"/>
    <property type="evidence" value="ECO:0007669"/>
    <property type="project" value="InterPro"/>
</dbReference>
<reference evidence="5 6" key="1">
    <citation type="submission" date="2018-08" db="EMBL/GenBank/DDBJ databases">
        <title>Bacillus chawlae sp. nov., Bacillus glennii sp. nov., and Bacillus saganii sp. nov. Isolated from the Vehicle Assembly Building at Kennedy Space Center where the Viking Spacecraft were Assembled.</title>
        <authorList>
            <person name="Seuylemezian A."/>
            <person name="Vaishampayan P."/>
        </authorList>
    </citation>
    <scope>NUCLEOTIDE SEQUENCE [LARGE SCALE GENOMIC DNA]</scope>
    <source>
        <strain evidence="5 6">V47-23a</strain>
    </source>
</reference>
<keyword evidence="3" id="KW-0233">DNA recombination</keyword>
<dbReference type="PROSITE" id="PS51898">
    <property type="entry name" value="TYR_RECOMBINASE"/>
    <property type="match status" value="1"/>
</dbReference>
<dbReference type="CDD" id="cd00397">
    <property type="entry name" value="DNA_BRE_C"/>
    <property type="match status" value="1"/>
</dbReference>
<dbReference type="SUPFAM" id="SSF56349">
    <property type="entry name" value="DNA breaking-rejoining enzymes"/>
    <property type="match status" value="1"/>
</dbReference>
<proteinExistence type="inferred from homology"/>
<feature type="domain" description="Tyr recombinase" evidence="4">
    <location>
        <begin position="123"/>
        <end position="306"/>
    </location>
</feature>
<protein>
    <submittedName>
        <fullName evidence="5">Site-specific integrase</fullName>
    </submittedName>
</protein>
<dbReference type="GO" id="GO:0003677">
    <property type="term" value="F:DNA binding"/>
    <property type="evidence" value="ECO:0007669"/>
    <property type="project" value="UniProtKB-KW"/>
</dbReference>
<dbReference type="AlphaFoldDB" id="A0A372LL41"/>
<organism evidence="5 6">
    <name type="scientific">Peribacillus saganii</name>
    <dbReference type="NCBI Taxonomy" id="2303992"/>
    <lineage>
        <taxon>Bacteria</taxon>
        <taxon>Bacillati</taxon>
        <taxon>Bacillota</taxon>
        <taxon>Bacilli</taxon>
        <taxon>Bacillales</taxon>
        <taxon>Bacillaceae</taxon>
        <taxon>Peribacillus</taxon>
    </lineage>
</organism>
<evidence type="ECO:0000256" key="1">
    <source>
        <dbReference type="ARBA" id="ARBA00008857"/>
    </source>
</evidence>
<evidence type="ECO:0000313" key="5">
    <source>
        <dbReference type="EMBL" id="RFU67472.1"/>
    </source>
</evidence>
<dbReference type="InterPro" id="IPR011010">
    <property type="entry name" value="DNA_brk_join_enz"/>
</dbReference>
<dbReference type="InterPro" id="IPR013762">
    <property type="entry name" value="Integrase-like_cat_sf"/>
</dbReference>
<dbReference type="Pfam" id="PF00589">
    <property type="entry name" value="Phage_integrase"/>
    <property type="match status" value="1"/>
</dbReference>
<dbReference type="OrthoDB" id="9803188at2"/>
<sequence length="312" mass="36690">MNVLLDSNYFKFWSENANLAKSTKIGYKSKLKCFGIFLMNKGAVHKIDFDNFYYIEEDGSYDPIDEDFMDEYVESLIEEGLSDQLLYQNISIIKSFLHYLKSVGMIKTNPLKYYKNPYYRLVHRDRTMSKQECVAVLNAAYKLDPFTKKYYVLVLLLLTCGLRKQELLKMKKSQISFEFSQIEITRGQKTTAGVVRMTELLKKELKSYIEHPAWIEWSEGHDKEVFFEIGKPLSEKKIYRVMKKIYKIAGITRRIRLHDYRHTCAFLMYSEGINVMTIKEQLRHAKLATTLHYLPPGNDLAKILELNSTNRV</sequence>
<keyword evidence="6" id="KW-1185">Reference proteome</keyword>
<comment type="caution">
    <text evidence="5">The sequence shown here is derived from an EMBL/GenBank/DDBJ whole genome shotgun (WGS) entry which is preliminary data.</text>
</comment>
<dbReference type="InterPro" id="IPR002104">
    <property type="entry name" value="Integrase_catalytic"/>
</dbReference>
<evidence type="ECO:0000313" key="6">
    <source>
        <dbReference type="Proteomes" id="UP000264541"/>
    </source>
</evidence>
<keyword evidence="2" id="KW-0238">DNA-binding</keyword>
<evidence type="ECO:0000256" key="2">
    <source>
        <dbReference type="ARBA" id="ARBA00023125"/>
    </source>
</evidence>
<dbReference type="Gene3D" id="1.10.150.130">
    <property type="match status" value="1"/>
</dbReference>
<name>A0A372LL41_9BACI</name>
<dbReference type="InterPro" id="IPR010998">
    <property type="entry name" value="Integrase_recombinase_N"/>
</dbReference>
<gene>
    <name evidence="5" type="ORF">D0469_14540</name>
</gene>
<dbReference type="Gene3D" id="1.10.443.10">
    <property type="entry name" value="Intergrase catalytic core"/>
    <property type="match status" value="1"/>
</dbReference>
<dbReference type="RefSeq" id="WP_117327467.1">
    <property type="nucleotide sequence ID" value="NZ_QVTE01000043.1"/>
</dbReference>
<evidence type="ECO:0000259" key="4">
    <source>
        <dbReference type="PROSITE" id="PS51898"/>
    </source>
</evidence>
<dbReference type="GO" id="GO:0006310">
    <property type="term" value="P:DNA recombination"/>
    <property type="evidence" value="ECO:0007669"/>
    <property type="project" value="UniProtKB-KW"/>
</dbReference>